<dbReference type="Proteomes" id="UP000011758">
    <property type="component" value="Unassembled WGS sequence"/>
</dbReference>
<organism evidence="1 2">
    <name type="scientific">Eggerthia catenaformis OT 569 = DSM 20559</name>
    <dbReference type="NCBI Taxonomy" id="999415"/>
    <lineage>
        <taxon>Bacteria</taxon>
        <taxon>Bacillati</taxon>
        <taxon>Bacillota</taxon>
        <taxon>Erysipelotrichia</taxon>
        <taxon>Erysipelotrichales</taxon>
        <taxon>Coprobacillaceae</taxon>
        <taxon>Eggerthia</taxon>
    </lineage>
</organism>
<dbReference type="RefSeq" id="WP_004801683.1">
    <property type="nucleotide sequence ID" value="NZ_AUGJ01000003.1"/>
</dbReference>
<proteinExistence type="predicted"/>
<keyword evidence="2" id="KW-1185">Reference proteome</keyword>
<dbReference type="STRING" id="999415.HMPREF9943_00482"/>
<dbReference type="OrthoDB" id="3035257at2"/>
<name>M2PNS1_9FIRM</name>
<accession>M2PNS1</accession>
<comment type="caution">
    <text evidence="1">The sequence shown here is derived from an EMBL/GenBank/DDBJ whole genome shotgun (WGS) entry which is preliminary data.</text>
</comment>
<dbReference type="eggNOG" id="ENOG5033B7W">
    <property type="taxonomic scope" value="Bacteria"/>
</dbReference>
<dbReference type="AlphaFoldDB" id="M2PNS1"/>
<evidence type="ECO:0000313" key="1">
    <source>
        <dbReference type="EMBL" id="EMD17224.1"/>
    </source>
</evidence>
<gene>
    <name evidence="1" type="ORF">HMPREF9943_00482</name>
</gene>
<dbReference type="BioCyc" id="ECAT999415-HMP:GTTI-498-MONOMER"/>
<dbReference type="EMBL" id="AGEJ01000009">
    <property type="protein sequence ID" value="EMD17224.1"/>
    <property type="molecule type" value="Genomic_DNA"/>
</dbReference>
<reference evidence="1 2" key="1">
    <citation type="submission" date="2013-02" db="EMBL/GenBank/DDBJ databases">
        <title>The Genome Sequence of Lactobacillus catenaformis F0143.</title>
        <authorList>
            <consortium name="The Broad Institute Genome Sequencing Platform"/>
            <person name="Earl A."/>
            <person name="Ward D."/>
            <person name="Feldgarden M."/>
            <person name="Gevers D."/>
            <person name="Izard J."/>
            <person name="Blanton J.M."/>
            <person name="Mathney J."/>
            <person name="Dewhirst F.E."/>
            <person name="Young S.K."/>
            <person name="Zeng Q."/>
            <person name="Gargeya S."/>
            <person name="Fitzgerald M."/>
            <person name="Haas B."/>
            <person name="Abouelleil A."/>
            <person name="Alvarado L."/>
            <person name="Arachchi H.M."/>
            <person name="Berlin A."/>
            <person name="Chapman S.B."/>
            <person name="Gearin G."/>
            <person name="Goldberg J."/>
            <person name="Griggs A."/>
            <person name="Gujja S."/>
            <person name="Hansen M."/>
            <person name="Heiman D."/>
            <person name="Howarth C."/>
            <person name="Larimer J."/>
            <person name="Lui A."/>
            <person name="MacDonald P.J.P."/>
            <person name="McCowen C."/>
            <person name="Montmayeur A."/>
            <person name="Murphy C."/>
            <person name="Neiman D."/>
            <person name="Pearson M."/>
            <person name="Priest M."/>
            <person name="Roberts A."/>
            <person name="Saif S."/>
            <person name="Shea T."/>
            <person name="Sisk P."/>
            <person name="Stolte C."/>
            <person name="Sykes S."/>
            <person name="Wortman J."/>
            <person name="Nusbaum C."/>
            <person name="Birren B."/>
        </authorList>
    </citation>
    <scope>NUCLEOTIDE SEQUENCE [LARGE SCALE GENOMIC DNA]</scope>
    <source>
        <strain evidence="1 2">OT 569</strain>
    </source>
</reference>
<protein>
    <submittedName>
        <fullName evidence="1">Uncharacterized protein</fullName>
    </submittedName>
</protein>
<sequence>MSNKKPKFQTHLSKQVTCFDIKNKKYDVLIEVTFNDFEPIHFSYSLLDKWIKKTIVRKEIFPEEIAEMVYNQMLSVTVNEGHNIPFTVKISTVKSPEHLNVSCELTYCPK</sequence>
<evidence type="ECO:0000313" key="2">
    <source>
        <dbReference type="Proteomes" id="UP000011758"/>
    </source>
</evidence>